<comment type="caution">
    <text evidence="4">The sequence shown here is derived from an EMBL/GenBank/DDBJ whole genome shotgun (WGS) entry which is preliminary data.</text>
</comment>
<dbReference type="EMBL" id="LCYI01000002">
    <property type="protein sequence ID" value="KLA33706.1"/>
    <property type="molecule type" value="Genomic_DNA"/>
</dbReference>
<dbReference type="Gene3D" id="1.25.40.680">
    <property type="entry name" value="Type VII secretion system EssB, C-terminal-like domain"/>
    <property type="match status" value="1"/>
</dbReference>
<dbReference type="PATRIC" id="fig|1396.428.peg.4543"/>
<evidence type="ECO:0000313" key="5">
    <source>
        <dbReference type="Proteomes" id="UP000035214"/>
    </source>
</evidence>
<keyword evidence="3" id="KW-0472">Membrane</keyword>
<dbReference type="InterPro" id="IPR042565">
    <property type="entry name" value="T7SS_EssB_C"/>
</dbReference>
<evidence type="ECO:0000256" key="3">
    <source>
        <dbReference type="SAM" id="Phobius"/>
    </source>
</evidence>
<feature type="transmembrane region" description="Helical" evidence="3">
    <location>
        <begin position="220"/>
        <end position="241"/>
    </location>
</feature>
<dbReference type="NCBIfam" id="TIGR03926">
    <property type="entry name" value="T7_EssB"/>
    <property type="match status" value="1"/>
</dbReference>
<sequence>MTEKTIQIDAMNYQFQIEKENWKLEMTKSQTRIKDFRQFDIITGASSDFVPLTIEETDDMFTFLFQVDKKLYKWDDLGRFGRNEKLRLLRNVAQFRKYLNKRITFFLHPDNIVFNANLMPSIIHRGIRDIVPPTPLLEEQFLTQYKCLIIALFSEKHNFDDLYAGLLKDAKETTFEQTVAQMESLDALLQFLDDSFEKEQTKTEKNMQLVPKKSYKSFKYLAFSFIAATVILAAPLIYFTFIKFPYQNKLIEANASFIATDYDKVITQLNEEEFESLPIASKYELAFAYITAEKLGEDQKKMIMKNISLKSDEKYLLYWMYNGKGNFDKSLDLAKTLDDPQLIMYGLVKQIESLKNNPDLSGEERDQKLKTYEQQLDEYEKKYGKSSNDKDSSSTEKKE</sequence>
<comment type="similarity">
    <text evidence="1">Belongs to the EssB family.</text>
</comment>
<dbReference type="Gene3D" id="1.10.510.10">
    <property type="entry name" value="Transferase(Phosphotransferase) domain 1"/>
    <property type="match status" value="1"/>
</dbReference>
<dbReference type="RefSeq" id="WP_046953667.1">
    <property type="nucleotide sequence ID" value="NZ_LCYI01000002.1"/>
</dbReference>
<protein>
    <recommendedName>
        <fullName evidence="6">Type VII secretion protein EssB</fullName>
    </recommendedName>
</protein>
<dbReference type="AlphaFoldDB" id="A0A0G8FB67"/>
<reference evidence="4 5" key="1">
    <citation type="submission" date="2015-04" db="EMBL/GenBank/DDBJ databases">
        <title>Draft Genome Sequences of Eight Spore-Forming Food Isolates of Bacillus cereus Genome sequencing.</title>
        <authorList>
            <person name="Krawcyk A.O."/>
            <person name="de Jong A."/>
            <person name="Eijlander R.T."/>
            <person name="Berendsen E.M."/>
            <person name="Holsappel S."/>
            <person name="Wells-Bennik M."/>
            <person name="Kuipers O.P."/>
        </authorList>
    </citation>
    <scope>NUCLEOTIDE SEQUENCE [LARGE SCALE GENOMIC DNA]</scope>
    <source>
        <strain evidence="4 5">B4077</strain>
    </source>
</reference>
<accession>A0A0G8FB67</accession>
<evidence type="ECO:0000313" key="4">
    <source>
        <dbReference type="EMBL" id="KLA33706.1"/>
    </source>
</evidence>
<feature type="region of interest" description="Disordered" evidence="2">
    <location>
        <begin position="378"/>
        <end position="399"/>
    </location>
</feature>
<organism evidence="4 5">
    <name type="scientific">Bacillus cereus</name>
    <dbReference type="NCBI Taxonomy" id="1396"/>
    <lineage>
        <taxon>Bacteria</taxon>
        <taxon>Bacillati</taxon>
        <taxon>Bacillota</taxon>
        <taxon>Bacilli</taxon>
        <taxon>Bacillales</taxon>
        <taxon>Bacillaceae</taxon>
        <taxon>Bacillus</taxon>
        <taxon>Bacillus cereus group</taxon>
    </lineage>
</organism>
<proteinExistence type="inferred from homology"/>
<dbReference type="Pfam" id="PF10140">
    <property type="entry name" value="YukC"/>
    <property type="match status" value="1"/>
</dbReference>
<keyword evidence="3" id="KW-1133">Transmembrane helix</keyword>
<evidence type="ECO:0000256" key="2">
    <source>
        <dbReference type="SAM" id="MobiDB-lite"/>
    </source>
</evidence>
<evidence type="ECO:0000256" key="1">
    <source>
        <dbReference type="ARBA" id="ARBA00010163"/>
    </source>
</evidence>
<evidence type="ECO:0008006" key="6">
    <source>
        <dbReference type="Google" id="ProtNLM"/>
    </source>
</evidence>
<keyword evidence="3" id="KW-0812">Transmembrane</keyword>
<dbReference type="InterPro" id="IPR018778">
    <property type="entry name" value="T7SS_EssB"/>
</dbReference>
<name>A0A0G8FB67_BACCE</name>
<gene>
    <name evidence="4" type="ORF">B4077_2118</name>
</gene>
<dbReference type="Proteomes" id="UP000035214">
    <property type="component" value="Unassembled WGS sequence"/>
</dbReference>